<dbReference type="AlphaFoldDB" id="A0A1G1ZQT6"/>
<sequence length="422" mass="49056">MNGYAEHIAKILRTDKHEIENLERGLEKATGKVGLLKMIVETDEELLSDRLSILGLSRSSSAVEVYDALISKIEADDLALLKYIGLERKDTAAAAQKTVDFVKRIHPPFMGYFLKKEKAKQFLIAEPPKRVLAALGYKYVEEMLQKEDLLEVYSALRFLEGGEWLNNVFFKQYETLHTDDFEERQIEVRALHPKWAAAAEKFVAKKYHNVSHLKELGVIFVIPVFLGISGETLRVVSLLLHYLNEVQFYSGLFQDFRKDNVSFSDKVISLLRGDVIEHRLPEQLMEAARPRFLVIQRYLAKDDENDWRLIEPHINPEAIHWQKAEDEIVRVNEKILDFKNGLEFWRDLGSVGGFFKSEIGNDILVSFNLVDTVMALVKRKELIKYLYHHQEAMWNKIFAYYFGMGKLEEMSRKHILKGWFEV</sequence>
<dbReference type="Proteomes" id="UP000177690">
    <property type="component" value="Unassembled WGS sequence"/>
</dbReference>
<dbReference type="EMBL" id="MHJL01000034">
    <property type="protein sequence ID" value="OGY66819.1"/>
    <property type="molecule type" value="Genomic_DNA"/>
</dbReference>
<organism evidence="1 2">
    <name type="scientific">Candidatus Harrisonbacteria bacterium RIFCSPLOWO2_02_FULL_41_13b</name>
    <dbReference type="NCBI Taxonomy" id="1798409"/>
    <lineage>
        <taxon>Bacteria</taxon>
        <taxon>Candidatus Harrisoniibacteriota</taxon>
    </lineage>
</organism>
<evidence type="ECO:0000313" key="1">
    <source>
        <dbReference type="EMBL" id="OGY66819.1"/>
    </source>
</evidence>
<proteinExistence type="predicted"/>
<accession>A0A1G1ZQT6</accession>
<evidence type="ECO:0000313" key="2">
    <source>
        <dbReference type="Proteomes" id="UP000177690"/>
    </source>
</evidence>
<comment type="caution">
    <text evidence="1">The sequence shown here is derived from an EMBL/GenBank/DDBJ whole genome shotgun (WGS) entry which is preliminary data.</text>
</comment>
<evidence type="ECO:0008006" key="3">
    <source>
        <dbReference type="Google" id="ProtNLM"/>
    </source>
</evidence>
<gene>
    <name evidence="1" type="ORF">A3I24_03970</name>
</gene>
<dbReference type="STRING" id="1798409.A3I24_03970"/>
<protein>
    <recommendedName>
        <fullName evidence="3">Glycosidase related protein</fullName>
    </recommendedName>
</protein>
<reference evidence="1 2" key="1">
    <citation type="journal article" date="2016" name="Nat. Commun.">
        <title>Thousands of microbial genomes shed light on interconnected biogeochemical processes in an aquifer system.</title>
        <authorList>
            <person name="Anantharaman K."/>
            <person name="Brown C.T."/>
            <person name="Hug L.A."/>
            <person name="Sharon I."/>
            <person name="Castelle C.J."/>
            <person name="Probst A.J."/>
            <person name="Thomas B.C."/>
            <person name="Singh A."/>
            <person name="Wilkins M.J."/>
            <person name="Karaoz U."/>
            <person name="Brodie E.L."/>
            <person name="Williams K.H."/>
            <person name="Hubbard S.S."/>
            <person name="Banfield J.F."/>
        </authorList>
    </citation>
    <scope>NUCLEOTIDE SEQUENCE [LARGE SCALE GENOMIC DNA]</scope>
</reference>
<name>A0A1G1ZQT6_9BACT</name>